<feature type="transmembrane region" description="Helical" evidence="5">
    <location>
        <begin position="45"/>
        <end position="65"/>
    </location>
</feature>
<dbReference type="OrthoDB" id="3482063at2"/>
<evidence type="ECO:0000313" key="6">
    <source>
        <dbReference type="EMBL" id="ATG51792.1"/>
    </source>
</evidence>
<evidence type="ECO:0000313" key="7">
    <source>
        <dbReference type="Proteomes" id="UP000218165"/>
    </source>
</evidence>
<keyword evidence="2 5" id="KW-0812">Transmembrane</keyword>
<protein>
    <submittedName>
        <fullName evidence="6">DoxX family protein</fullName>
    </submittedName>
</protein>
<dbReference type="RefSeq" id="WP_096802912.1">
    <property type="nucleotide sequence ID" value="NZ_CP023563.1"/>
</dbReference>
<reference evidence="7" key="1">
    <citation type="submission" date="2017-09" db="EMBL/GenBank/DDBJ databases">
        <title>Brachybacterium sp. VM2412.</title>
        <authorList>
            <person name="Tak E.J."/>
            <person name="Bae J.-W."/>
        </authorList>
    </citation>
    <scope>NUCLEOTIDE SEQUENCE [LARGE SCALE GENOMIC DNA]</scope>
    <source>
        <strain evidence="7">VM2412</strain>
    </source>
</reference>
<dbReference type="AlphaFoldDB" id="A0A291GP01"/>
<sequence length="124" mass="13079">MNLLLWILAFLLAAIFVATGVVKLVTARDQQIDRTPYVEDFPQAVIRGIGVLEILGAIGLLLPALLDVATVLVPLAGAGLAITMVFAALVHTRRGDGIAATMPSIGLALVSVFVAWSRFGPYPL</sequence>
<dbReference type="InterPro" id="IPR032808">
    <property type="entry name" value="DoxX"/>
</dbReference>
<keyword evidence="3 5" id="KW-1133">Transmembrane helix</keyword>
<dbReference type="Pfam" id="PF13564">
    <property type="entry name" value="DoxX_2"/>
    <property type="match status" value="1"/>
</dbReference>
<dbReference type="KEGG" id="brz:CFK38_09855"/>
<evidence type="ECO:0000256" key="5">
    <source>
        <dbReference type="SAM" id="Phobius"/>
    </source>
</evidence>
<name>A0A291GP01_9MICO</name>
<evidence type="ECO:0000256" key="3">
    <source>
        <dbReference type="ARBA" id="ARBA00022989"/>
    </source>
</evidence>
<dbReference type="GO" id="GO:0016020">
    <property type="term" value="C:membrane"/>
    <property type="evidence" value="ECO:0007669"/>
    <property type="project" value="UniProtKB-SubCell"/>
</dbReference>
<evidence type="ECO:0000256" key="1">
    <source>
        <dbReference type="ARBA" id="ARBA00004141"/>
    </source>
</evidence>
<gene>
    <name evidence="6" type="ORF">CFK38_09855</name>
</gene>
<keyword evidence="4 5" id="KW-0472">Membrane</keyword>
<comment type="subcellular location">
    <subcellularLocation>
        <location evidence="1">Membrane</location>
        <topology evidence="1">Multi-pass membrane protein</topology>
    </subcellularLocation>
</comment>
<feature type="transmembrane region" description="Helical" evidence="5">
    <location>
        <begin position="71"/>
        <end position="90"/>
    </location>
</feature>
<keyword evidence="7" id="KW-1185">Reference proteome</keyword>
<dbReference type="EMBL" id="CP023563">
    <property type="protein sequence ID" value="ATG51792.1"/>
    <property type="molecule type" value="Genomic_DNA"/>
</dbReference>
<organism evidence="6 7">
    <name type="scientific">Brachybacterium vulturis</name>
    <dbReference type="NCBI Taxonomy" id="2017484"/>
    <lineage>
        <taxon>Bacteria</taxon>
        <taxon>Bacillati</taxon>
        <taxon>Actinomycetota</taxon>
        <taxon>Actinomycetes</taxon>
        <taxon>Micrococcales</taxon>
        <taxon>Dermabacteraceae</taxon>
        <taxon>Brachybacterium</taxon>
    </lineage>
</organism>
<feature type="transmembrane region" description="Helical" evidence="5">
    <location>
        <begin position="6"/>
        <end position="25"/>
    </location>
</feature>
<evidence type="ECO:0000256" key="2">
    <source>
        <dbReference type="ARBA" id="ARBA00022692"/>
    </source>
</evidence>
<accession>A0A291GP01</accession>
<feature type="transmembrane region" description="Helical" evidence="5">
    <location>
        <begin position="97"/>
        <end position="116"/>
    </location>
</feature>
<proteinExistence type="predicted"/>
<dbReference type="Proteomes" id="UP000218165">
    <property type="component" value="Chromosome"/>
</dbReference>
<evidence type="ECO:0000256" key="4">
    <source>
        <dbReference type="ARBA" id="ARBA00023136"/>
    </source>
</evidence>